<protein>
    <submittedName>
        <fullName evidence="3">Response regulator receiver domain-containing protein</fullName>
    </submittedName>
</protein>
<evidence type="ECO:0000313" key="4">
    <source>
        <dbReference type="Proteomes" id="UP000184092"/>
    </source>
</evidence>
<dbReference type="GO" id="GO:0000160">
    <property type="term" value="P:phosphorelay signal transduction system"/>
    <property type="evidence" value="ECO:0007669"/>
    <property type="project" value="InterPro"/>
</dbReference>
<sequence length="128" mass="14701">MPKIDIACIIDDDPIFVFGTKRIMEIANFCESFMIFRNGKEAFDKLKAIIIADEKLPDLILLDLNMPIWDGWQFLDEFIKIPHANPITIYIMTSSVDPADIEKAKTYDAVSNYLVKPITMAELKKLME</sequence>
<gene>
    <name evidence="3" type="ORF">SAMN05216269_105113</name>
</gene>
<dbReference type="InterPro" id="IPR011006">
    <property type="entry name" value="CheY-like_superfamily"/>
</dbReference>
<dbReference type="SMART" id="SM00448">
    <property type="entry name" value="REC"/>
    <property type="match status" value="1"/>
</dbReference>
<keyword evidence="4" id="KW-1185">Reference proteome</keyword>
<accession>A0A1M7JX16</accession>
<dbReference type="PANTHER" id="PTHR44520:SF2">
    <property type="entry name" value="RESPONSE REGULATOR RCP1"/>
    <property type="match status" value="1"/>
</dbReference>
<dbReference type="InterPro" id="IPR052893">
    <property type="entry name" value="TCS_response_regulator"/>
</dbReference>
<reference evidence="4" key="1">
    <citation type="submission" date="2016-11" db="EMBL/GenBank/DDBJ databases">
        <authorList>
            <person name="Varghese N."/>
            <person name="Submissions S."/>
        </authorList>
    </citation>
    <scope>NUCLEOTIDE SEQUENCE [LARGE SCALE GENOMIC DNA]</scope>
    <source>
        <strain evidence="4">CGMCC 1.2749</strain>
    </source>
</reference>
<dbReference type="Gene3D" id="3.40.50.2300">
    <property type="match status" value="1"/>
</dbReference>
<dbReference type="RefSeq" id="WP_073208037.1">
    <property type="nucleotide sequence ID" value="NZ_FRCL01000005.1"/>
</dbReference>
<keyword evidence="1" id="KW-0597">Phosphoprotein</keyword>
<evidence type="ECO:0000256" key="1">
    <source>
        <dbReference type="PROSITE-ProRule" id="PRU00169"/>
    </source>
</evidence>
<evidence type="ECO:0000259" key="2">
    <source>
        <dbReference type="PROSITE" id="PS50110"/>
    </source>
</evidence>
<dbReference type="AlphaFoldDB" id="A0A1M7JX16"/>
<organism evidence="3 4">
    <name type="scientific">Flavobacterium xinjiangense</name>
    <dbReference type="NCBI Taxonomy" id="178356"/>
    <lineage>
        <taxon>Bacteria</taxon>
        <taxon>Pseudomonadati</taxon>
        <taxon>Bacteroidota</taxon>
        <taxon>Flavobacteriia</taxon>
        <taxon>Flavobacteriales</taxon>
        <taxon>Flavobacteriaceae</taxon>
        <taxon>Flavobacterium</taxon>
    </lineage>
</organism>
<dbReference type="Pfam" id="PF00072">
    <property type="entry name" value="Response_reg"/>
    <property type="match status" value="1"/>
</dbReference>
<proteinExistence type="predicted"/>
<dbReference type="SUPFAM" id="SSF52172">
    <property type="entry name" value="CheY-like"/>
    <property type="match status" value="1"/>
</dbReference>
<dbReference type="OrthoDB" id="673128at2"/>
<name>A0A1M7JX16_9FLAO</name>
<evidence type="ECO:0000313" key="3">
    <source>
        <dbReference type="EMBL" id="SHM57620.1"/>
    </source>
</evidence>
<dbReference type="EMBL" id="FRCL01000005">
    <property type="protein sequence ID" value="SHM57620.1"/>
    <property type="molecule type" value="Genomic_DNA"/>
</dbReference>
<feature type="domain" description="Response regulatory" evidence="2">
    <location>
        <begin position="6"/>
        <end position="128"/>
    </location>
</feature>
<dbReference type="InterPro" id="IPR001789">
    <property type="entry name" value="Sig_transdc_resp-reg_receiver"/>
</dbReference>
<dbReference type="Proteomes" id="UP000184092">
    <property type="component" value="Unassembled WGS sequence"/>
</dbReference>
<feature type="modified residue" description="4-aspartylphosphate" evidence="1">
    <location>
        <position position="63"/>
    </location>
</feature>
<dbReference type="STRING" id="178356.SAMN05216269_105113"/>
<dbReference type="PROSITE" id="PS50110">
    <property type="entry name" value="RESPONSE_REGULATORY"/>
    <property type="match status" value="1"/>
</dbReference>
<dbReference type="PANTHER" id="PTHR44520">
    <property type="entry name" value="RESPONSE REGULATOR RCP1-RELATED"/>
    <property type="match status" value="1"/>
</dbReference>